<dbReference type="STRING" id="93064.BRX40_09135"/>
<feature type="domain" description="Flagellin C-terminal" evidence="4">
    <location>
        <begin position="219"/>
        <end position="301"/>
    </location>
</feature>
<name>A0A1L6J9H8_9SPHN</name>
<sequence length="302" mass="31921">MTRVATIPLQRTLSGAMQRSQQSLGASQLQLNTGKKAHDYAGLGIDAVRTLSARSMLLQQQSYQSVASRVGTTLSLYDANITQIDESVSNLRKELMTALGTGNSPGIHDLIEGSFADVRAALNATESGIPIFAGSQTNDLPMVPETLADLAAMAPADIFVNDGVRQSARVGDGVDVEYGVGASDVGAGLVPAFKTLAAAGPIGERLTDAQKTAIRQALDEIDAGLVGVRSVNAENGRKQNQVEMMETRANDREILLTDVIGSVEDADLGQVALNISQRQTILEASYSVFSQLSSLSLVRFLD</sequence>
<dbReference type="SUPFAM" id="SSF64518">
    <property type="entry name" value="Phase 1 flagellin"/>
    <property type="match status" value="1"/>
</dbReference>
<comment type="similarity">
    <text evidence="2">Belongs to the bacterial flagellin family.</text>
</comment>
<dbReference type="InterPro" id="IPR046358">
    <property type="entry name" value="Flagellin_C"/>
</dbReference>
<reference evidence="5" key="1">
    <citation type="submission" date="2016-12" db="EMBL/GenBank/DDBJ databases">
        <title>Whole genome sequencing of Sphingomonas koreensis.</title>
        <authorList>
            <person name="Conlan S."/>
            <person name="Thomas P.J."/>
            <person name="Mullikin J."/>
            <person name="Palmore T.N."/>
            <person name="Frank K.M."/>
            <person name="Segre J.A."/>
        </authorList>
    </citation>
    <scope>NUCLEOTIDE SEQUENCE</scope>
    <source>
        <strain evidence="5">ABOJV</strain>
    </source>
</reference>
<dbReference type="EMBL" id="QQWO01000020">
    <property type="protein sequence ID" value="RSV00014.1"/>
    <property type="molecule type" value="Genomic_DNA"/>
</dbReference>
<evidence type="ECO:0000313" key="7">
    <source>
        <dbReference type="Proteomes" id="UP000185161"/>
    </source>
</evidence>
<comment type="subcellular location">
    <subcellularLocation>
        <location evidence="1">Bacterial flagellum</location>
    </subcellularLocation>
</comment>
<dbReference type="AlphaFoldDB" id="A0A1L6J9H8"/>
<dbReference type="Gene3D" id="1.20.1330.10">
    <property type="entry name" value="f41 fragment of flagellin, N-terminal domain"/>
    <property type="match status" value="1"/>
</dbReference>
<keyword evidence="7" id="KW-1185">Reference proteome</keyword>
<evidence type="ECO:0000313" key="6">
    <source>
        <dbReference type="EMBL" id="RSV00014.1"/>
    </source>
</evidence>
<dbReference type="Proteomes" id="UP000286681">
    <property type="component" value="Unassembled WGS sequence"/>
</dbReference>
<protein>
    <submittedName>
        <fullName evidence="5">Flagellin</fullName>
    </submittedName>
</protein>
<dbReference type="KEGG" id="skr:BRX40_09135"/>
<dbReference type="EMBL" id="CP018820">
    <property type="protein sequence ID" value="APR52565.1"/>
    <property type="molecule type" value="Genomic_DNA"/>
</dbReference>
<dbReference type="Proteomes" id="UP000185161">
    <property type="component" value="Chromosome"/>
</dbReference>
<dbReference type="InterPro" id="IPR001492">
    <property type="entry name" value="Flagellin"/>
</dbReference>
<reference evidence="7" key="2">
    <citation type="submission" date="2016-12" db="EMBL/GenBank/DDBJ databases">
        <title>Whole genome sequencing of Sphingomonas sp. ABOJV.</title>
        <authorList>
            <person name="Conlan S."/>
            <person name="Thomas P.J."/>
            <person name="Mullikin J."/>
            <person name="Palmore T.N."/>
            <person name="Frank K.M."/>
            <person name="Segre J.A."/>
        </authorList>
    </citation>
    <scope>NUCLEOTIDE SEQUENCE [LARGE SCALE GENOMIC DNA]</scope>
    <source>
        <strain evidence="7">ABOJV</strain>
    </source>
</reference>
<keyword evidence="5" id="KW-0282">Flagellum</keyword>
<evidence type="ECO:0000256" key="3">
    <source>
        <dbReference type="ARBA" id="ARBA00023143"/>
    </source>
</evidence>
<proteinExistence type="inferred from homology"/>
<keyword evidence="5" id="KW-0966">Cell projection</keyword>
<dbReference type="RefSeq" id="WP_075151383.1">
    <property type="nucleotide sequence ID" value="NZ_CP018820.1"/>
</dbReference>
<dbReference type="GeneID" id="44132721"/>
<reference evidence="6 8" key="3">
    <citation type="submission" date="2018-07" db="EMBL/GenBank/DDBJ databases">
        <title>Genomic and Epidemiologic Investigation of an Indolent Hospital Outbreak.</title>
        <authorList>
            <person name="Johnson R.C."/>
            <person name="Deming C."/>
            <person name="Conlan S."/>
            <person name="Zellmer C.J."/>
            <person name="Michelin A.V."/>
            <person name="Lee-Lin S."/>
            <person name="Thomas P.J."/>
            <person name="Park M."/>
            <person name="Weingarten R.A."/>
            <person name="Less J."/>
            <person name="Dekker J.P."/>
            <person name="Frank K.M."/>
            <person name="Musser K.A."/>
            <person name="Mcquiston J.R."/>
            <person name="Henderson D.K."/>
            <person name="Lau A.F."/>
            <person name="Palmore T.N."/>
            <person name="Segre J.A."/>
        </authorList>
    </citation>
    <scope>NUCLEOTIDE SEQUENCE [LARGE SCALE GENOMIC DNA]</scope>
    <source>
        <strain evidence="6 8">SK-NIH.Env10_0317</strain>
    </source>
</reference>
<dbReference type="Pfam" id="PF00700">
    <property type="entry name" value="Flagellin_C"/>
    <property type="match status" value="1"/>
</dbReference>
<gene>
    <name evidence="5" type="ORF">BRX40_09135</name>
    <name evidence="6" type="ORF">CA257_19105</name>
</gene>
<evidence type="ECO:0000313" key="8">
    <source>
        <dbReference type="Proteomes" id="UP000286681"/>
    </source>
</evidence>
<evidence type="ECO:0000259" key="4">
    <source>
        <dbReference type="Pfam" id="PF00700"/>
    </source>
</evidence>
<dbReference type="PANTHER" id="PTHR42792:SF1">
    <property type="entry name" value="FLAGELLAR HOOK-ASSOCIATED PROTEIN 3"/>
    <property type="match status" value="1"/>
</dbReference>
<keyword evidence="3" id="KW-0975">Bacterial flagellum</keyword>
<dbReference type="GO" id="GO:0009288">
    <property type="term" value="C:bacterial-type flagellum"/>
    <property type="evidence" value="ECO:0007669"/>
    <property type="project" value="UniProtKB-SubCell"/>
</dbReference>
<evidence type="ECO:0000256" key="2">
    <source>
        <dbReference type="ARBA" id="ARBA00005709"/>
    </source>
</evidence>
<dbReference type="OrthoDB" id="7432056at2"/>
<evidence type="ECO:0000313" key="5">
    <source>
        <dbReference type="EMBL" id="APR52565.1"/>
    </source>
</evidence>
<dbReference type="PANTHER" id="PTHR42792">
    <property type="entry name" value="FLAGELLIN"/>
    <property type="match status" value="1"/>
</dbReference>
<keyword evidence="5" id="KW-0969">Cilium</keyword>
<organism evidence="5 7">
    <name type="scientific">Sphingomonas koreensis</name>
    <dbReference type="NCBI Taxonomy" id="93064"/>
    <lineage>
        <taxon>Bacteria</taxon>
        <taxon>Pseudomonadati</taxon>
        <taxon>Pseudomonadota</taxon>
        <taxon>Alphaproteobacteria</taxon>
        <taxon>Sphingomonadales</taxon>
        <taxon>Sphingomonadaceae</taxon>
        <taxon>Sphingomonas</taxon>
    </lineage>
</organism>
<evidence type="ECO:0000256" key="1">
    <source>
        <dbReference type="ARBA" id="ARBA00004365"/>
    </source>
</evidence>
<accession>A0A1L6J9H8</accession>
<dbReference type="GO" id="GO:0005198">
    <property type="term" value="F:structural molecule activity"/>
    <property type="evidence" value="ECO:0007669"/>
    <property type="project" value="InterPro"/>
</dbReference>